<organism evidence="2 3">
    <name type="scientific">Cellulomonas composti</name>
    <dbReference type="NCBI Taxonomy" id="266130"/>
    <lineage>
        <taxon>Bacteria</taxon>
        <taxon>Bacillati</taxon>
        <taxon>Actinomycetota</taxon>
        <taxon>Actinomycetes</taxon>
        <taxon>Micrococcales</taxon>
        <taxon>Cellulomonadaceae</taxon>
        <taxon>Cellulomonas</taxon>
    </lineage>
</organism>
<dbReference type="Pfam" id="PF03372">
    <property type="entry name" value="Exo_endo_phos"/>
    <property type="match status" value="1"/>
</dbReference>
<feature type="domain" description="Endonuclease/exonuclease/phosphatase" evidence="1">
    <location>
        <begin position="32"/>
        <end position="298"/>
    </location>
</feature>
<dbReference type="SUPFAM" id="SSF56219">
    <property type="entry name" value="DNase I-like"/>
    <property type="match status" value="1"/>
</dbReference>
<name>A0A511JBC4_9CELL</name>
<dbReference type="PANTHER" id="PTHR11371">
    <property type="entry name" value="DEOXYRIBONUCLEASE"/>
    <property type="match status" value="1"/>
</dbReference>
<dbReference type="CDD" id="cd10283">
    <property type="entry name" value="MnuA_DNase1-like"/>
    <property type="match status" value="1"/>
</dbReference>
<comment type="caution">
    <text evidence="2">The sequence shown here is derived from an EMBL/GenBank/DDBJ whole genome shotgun (WGS) entry which is preliminary data.</text>
</comment>
<dbReference type="Gene3D" id="3.60.10.10">
    <property type="entry name" value="Endonuclease/exonuclease/phosphatase"/>
    <property type="match status" value="1"/>
</dbReference>
<keyword evidence="3" id="KW-1185">Reference proteome</keyword>
<protein>
    <recommendedName>
        <fullName evidence="1">Endonuclease/exonuclease/phosphatase domain-containing protein</fullName>
    </recommendedName>
</protein>
<proteinExistence type="predicted"/>
<dbReference type="Proteomes" id="UP000321720">
    <property type="component" value="Unassembled WGS sequence"/>
</dbReference>
<dbReference type="PANTHER" id="PTHR11371:SF31">
    <property type="entry name" value="EXTRACELLULAR NUCLEASE"/>
    <property type="match status" value="1"/>
</dbReference>
<sequence length="308" mass="34252">MAPGVVAAEVDAVRGAVAAVVPARTADNLLVGTWNLRAFGDVSRTWAVREGQSPKRDWRAVALIAAVAEHFDVVALQEVRRSTAALRFLLQRLGPQWKVLASDVTEGSAGNGERLAFVYDSTRVEPSGLVGEIVLPPVVTQPAAQFARTPYAVGFARGDVQTVLTTVHVLWGRTTARLVEVQRFAQWMRAWADRDDDWNTNLLVLGDFNLDRIGNPLYEAFVSTGLWPPAELSALPRTIFDDDKDRHFYDQVAWFSHDDGTSTLQSMRYTGRAGSFDFVPRMFAGLSRTETSWRISDHYPLWVEFTLG</sequence>
<dbReference type="AlphaFoldDB" id="A0A511JBC4"/>
<gene>
    <name evidence="2" type="ORF">CCO02nite_19480</name>
</gene>
<dbReference type="EMBL" id="BJWG01000008">
    <property type="protein sequence ID" value="GEL95290.1"/>
    <property type="molecule type" value="Genomic_DNA"/>
</dbReference>
<evidence type="ECO:0000313" key="3">
    <source>
        <dbReference type="Proteomes" id="UP000321720"/>
    </source>
</evidence>
<evidence type="ECO:0000313" key="2">
    <source>
        <dbReference type="EMBL" id="GEL95290.1"/>
    </source>
</evidence>
<reference evidence="2 3" key="1">
    <citation type="submission" date="2019-07" db="EMBL/GenBank/DDBJ databases">
        <title>Whole genome shotgun sequence of Cellulomonas composti NBRC 100758.</title>
        <authorList>
            <person name="Hosoyama A."/>
            <person name="Uohara A."/>
            <person name="Ohji S."/>
            <person name="Ichikawa N."/>
        </authorList>
    </citation>
    <scope>NUCLEOTIDE SEQUENCE [LARGE SCALE GENOMIC DNA]</scope>
    <source>
        <strain evidence="2 3">NBRC 100758</strain>
    </source>
</reference>
<dbReference type="InterPro" id="IPR036691">
    <property type="entry name" value="Endo/exonu/phosph_ase_sf"/>
</dbReference>
<dbReference type="GO" id="GO:0003824">
    <property type="term" value="F:catalytic activity"/>
    <property type="evidence" value="ECO:0007669"/>
    <property type="project" value="InterPro"/>
</dbReference>
<dbReference type="InterPro" id="IPR005135">
    <property type="entry name" value="Endo/exonuclease/phosphatase"/>
</dbReference>
<evidence type="ECO:0000259" key="1">
    <source>
        <dbReference type="Pfam" id="PF03372"/>
    </source>
</evidence>
<accession>A0A511JBC4</accession>